<sequence>MKRVLSCLLSLGLLAGTAMAADPPPAFESQTPPPPPDYGRAATWAATAWAPGASGALPGNVGKLATAPDVDVFYIHPTTDRSVTRWNQDPADKAVNDWTDASVIARQAAVFNTCCRIFAPRYRQATRLGFSNMAGDGQKAFDLAYSDVLRAFDLYLKRDNAGRPFILAGHSQGASHLMRLLKDRIDGSPLKDRMVVAYVIGVNLSEGDFPRTYKTLSICAKPADTGCVIAWNAVTPDTDLALMGKANAQRFVSLYGDVPGKEPVCVNPLTFDRDQPVAAKDLNKGAAPGDPGEGPVKALVAKSVAAHCDKGFLVVDADPALGLKPLPGGIMHYHDYGLFYADIQTNVRVRIDAFVKR</sequence>
<dbReference type="AlphaFoldDB" id="A0A2K9NGE6"/>
<dbReference type="Pfam" id="PF11288">
    <property type="entry name" value="DUF3089"/>
    <property type="match status" value="1"/>
</dbReference>
<dbReference type="SUPFAM" id="SSF53474">
    <property type="entry name" value="alpha/beta-Hydrolases"/>
    <property type="match status" value="1"/>
</dbReference>
<name>A0A2K9NGE6_9PROT</name>
<keyword evidence="2" id="KW-1185">Reference proteome</keyword>
<dbReference type="OrthoDB" id="9794645at2"/>
<dbReference type="InterPro" id="IPR029058">
    <property type="entry name" value="AB_hydrolase_fold"/>
</dbReference>
<organism evidence="1 2">
    <name type="scientific">Niveispirillum cyanobacteriorum</name>
    <dbReference type="NCBI Taxonomy" id="1612173"/>
    <lineage>
        <taxon>Bacteria</taxon>
        <taxon>Pseudomonadati</taxon>
        <taxon>Pseudomonadota</taxon>
        <taxon>Alphaproteobacteria</taxon>
        <taxon>Rhodospirillales</taxon>
        <taxon>Azospirillaceae</taxon>
        <taxon>Niveispirillum</taxon>
    </lineage>
</organism>
<dbReference type="KEGG" id="ncb:C0V82_17345"/>
<reference evidence="1 2" key="1">
    <citation type="submission" date="2017-12" db="EMBL/GenBank/DDBJ databases">
        <title>Genomes of bacteria within cyanobacterial aggregates.</title>
        <authorList>
            <person name="Cai H."/>
        </authorList>
    </citation>
    <scope>NUCLEOTIDE SEQUENCE [LARGE SCALE GENOMIC DNA]</scope>
    <source>
        <strain evidence="1 2">TH16</strain>
    </source>
</reference>
<evidence type="ECO:0000313" key="1">
    <source>
        <dbReference type="EMBL" id="AUN32171.1"/>
    </source>
</evidence>
<dbReference type="Proteomes" id="UP000234752">
    <property type="component" value="Chromosome eg_2"/>
</dbReference>
<protein>
    <submittedName>
        <fullName evidence="1">Uncharacterized protein</fullName>
    </submittedName>
</protein>
<proteinExistence type="predicted"/>
<accession>A0A2K9NGE6</accession>
<evidence type="ECO:0000313" key="2">
    <source>
        <dbReference type="Proteomes" id="UP000234752"/>
    </source>
</evidence>
<dbReference type="InterPro" id="IPR021440">
    <property type="entry name" value="DUF3089"/>
</dbReference>
<dbReference type="RefSeq" id="WP_102113718.1">
    <property type="nucleotide sequence ID" value="NZ_BMGN01000006.1"/>
</dbReference>
<dbReference type="EMBL" id="CP025612">
    <property type="protein sequence ID" value="AUN32171.1"/>
    <property type="molecule type" value="Genomic_DNA"/>
</dbReference>
<gene>
    <name evidence="1" type="ORF">C0V82_17345</name>
</gene>